<proteinExistence type="predicted"/>
<dbReference type="SUPFAM" id="SSF52777">
    <property type="entry name" value="CoA-dependent acyltransferases"/>
    <property type="match status" value="1"/>
</dbReference>
<protein>
    <recommendedName>
        <fullName evidence="3">Condensation domain-containing protein</fullName>
    </recommendedName>
</protein>
<reference evidence="1 2" key="1">
    <citation type="submission" date="2015-08" db="EMBL/GenBank/DDBJ databases">
        <title>Genome sequencing of Penicillium nordicum.</title>
        <authorList>
            <person name="Nguyen H.D."/>
            <person name="Seifert K.A."/>
        </authorList>
    </citation>
    <scope>NUCLEOTIDE SEQUENCE [LARGE SCALE GENOMIC DNA]</scope>
    <source>
        <strain evidence="1 2">DAOMC 185683</strain>
    </source>
</reference>
<evidence type="ECO:0008006" key="3">
    <source>
        <dbReference type="Google" id="ProtNLM"/>
    </source>
</evidence>
<dbReference type="AlphaFoldDB" id="A0A0M9WHA6"/>
<dbReference type="Proteomes" id="UP000037696">
    <property type="component" value="Unassembled WGS sequence"/>
</dbReference>
<keyword evidence="2" id="KW-1185">Reference proteome</keyword>
<gene>
    <name evidence="1" type="ORF">ACN38_g4222</name>
</gene>
<dbReference type="EMBL" id="LHQQ01000053">
    <property type="protein sequence ID" value="KOS44852.1"/>
    <property type="molecule type" value="Genomic_DNA"/>
</dbReference>
<accession>A0A0M9WHA6</accession>
<evidence type="ECO:0000313" key="1">
    <source>
        <dbReference type="EMBL" id="KOS44852.1"/>
    </source>
</evidence>
<dbReference type="Gene3D" id="3.30.559.30">
    <property type="entry name" value="Nonribosomal peptide synthetase, condensation domain"/>
    <property type="match status" value="1"/>
</dbReference>
<comment type="caution">
    <text evidence="1">The sequence shown here is derived from an EMBL/GenBank/DDBJ whole genome shotgun (WGS) entry which is preliminary data.</text>
</comment>
<name>A0A0M9WHA6_9EURO</name>
<sequence>MAQSTKCYLPRFASTIDGPKRPVSMKTRPTAAQHAQLLTAWNEGRLDPVLRATWALLLHYYMRSEDICFGYQHLEGDSRSPKSSVQRSTGVNVSTIRISINDNDSLTAIVDKVRANSANRLLDGSSEEASEGYLPFNTIFMLRSYDPPASPSKPILATAIPDEVSSICHESDMGVL</sequence>
<evidence type="ECO:0000313" key="2">
    <source>
        <dbReference type="Proteomes" id="UP000037696"/>
    </source>
</evidence>
<dbReference type="STRING" id="229535.A0A0M9WHA6"/>
<organism evidence="1 2">
    <name type="scientific">Penicillium nordicum</name>
    <dbReference type="NCBI Taxonomy" id="229535"/>
    <lineage>
        <taxon>Eukaryota</taxon>
        <taxon>Fungi</taxon>
        <taxon>Dikarya</taxon>
        <taxon>Ascomycota</taxon>
        <taxon>Pezizomycotina</taxon>
        <taxon>Eurotiomycetes</taxon>
        <taxon>Eurotiomycetidae</taxon>
        <taxon>Eurotiales</taxon>
        <taxon>Aspergillaceae</taxon>
        <taxon>Penicillium</taxon>
    </lineage>
</organism>